<protein>
    <submittedName>
        <fullName evidence="3">Uncharacterized protein</fullName>
    </submittedName>
</protein>
<proteinExistence type="predicted"/>
<evidence type="ECO:0000313" key="4">
    <source>
        <dbReference type="Proteomes" id="UP000288805"/>
    </source>
</evidence>
<evidence type="ECO:0000256" key="2">
    <source>
        <dbReference type="SAM" id="Phobius"/>
    </source>
</evidence>
<feature type="region of interest" description="Disordered" evidence="1">
    <location>
        <begin position="276"/>
        <end position="300"/>
    </location>
</feature>
<gene>
    <name evidence="3" type="ORF">CK203_115220</name>
</gene>
<dbReference type="Proteomes" id="UP000288805">
    <property type="component" value="Unassembled WGS sequence"/>
</dbReference>
<reference evidence="3 4" key="1">
    <citation type="journal article" date="2018" name="PLoS Genet.">
        <title>Population sequencing reveals clonal diversity and ancestral inbreeding in the grapevine cultivar Chardonnay.</title>
        <authorList>
            <person name="Roach M.J."/>
            <person name="Johnson D.L."/>
            <person name="Bohlmann J."/>
            <person name="van Vuuren H.J."/>
            <person name="Jones S.J."/>
            <person name="Pretorius I.S."/>
            <person name="Schmidt S.A."/>
            <person name="Borneman A.R."/>
        </authorList>
    </citation>
    <scope>NUCLEOTIDE SEQUENCE [LARGE SCALE GENOMIC DNA]</scope>
    <source>
        <strain evidence="4">cv. Chardonnay</strain>
        <tissue evidence="3">Leaf</tissue>
    </source>
</reference>
<keyword evidence="2" id="KW-0472">Membrane</keyword>
<feature type="transmembrane region" description="Helical" evidence="2">
    <location>
        <begin position="125"/>
        <end position="144"/>
    </location>
</feature>
<feature type="transmembrane region" description="Helical" evidence="2">
    <location>
        <begin position="98"/>
        <end position="119"/>
    </location>
</feature>
<name>A0A438FDM2_VITVI</name>
<organism evidence="3 4">
    <name type="scientific">Vitis vinifera</name>
    <name type="common">Grape</name>
    <dbReference type="NCBI Taxonomy" id="29760"/>
    <lineage>
        <taxon>Eukaryota</taxon>
        <taxon>Viridiplantae</taxon>
        <taxon>Streptophyta</taxon>
        <taxon>Embryophyta</taxon>
        <taxon>Tracheophyta</taxon>
        <taxon>Spermatophyta</taxon>
        <taxon>Magnoliopsida</taxon>
        <taxon>eudicotyledons</taxon>
        <taxon>Gunneridae</taxon>
        <taxon>Pentapetalae</taxon>
        <taxon>rosids</taxon>
        <taxon>Vitales</taxon>
        <taxon>Vitaceae</taxon>
        <taxon>Viteae</taxon>
        <taxon>Vitis</taxon>
    </lineage>
</organism>
<dbReference type="AlphaFoldDB" id="A0A438FDM2"/>
<evidence type="ECO:0000313" key="3">
    <source>
        <dbReference type="EMBL" id="RVW58089.1"/>
    </source>
</evidence>
<feature type="compositionally biased region" description="Basic and acidic residues" evidence="1">
    <location>
        <begin position="348"/>
        <end position="362"/>
    </location>
</feature>
<dbReference type="EMBL" id="QGNW01000984">
    <property type="protein sequence ID" value="RVW58089.1"/>
    <property type="molecule type" value="Genomic_DNA"/>
</dbReference>
<feature type="region of interest" description="Disordered" evidence="1">
    <location>
        <begin position="348"/>
        <end position="407"/>
    </location>
</feature>
<feature type="region of interest" description="Disordered" evidence="1">
    <location>
        <begin position="451"/>
        <end position="473"/>
    </location>
</feature>
<keyword evidence="2" id="KW-1133">Transmembrane helix</keyword>
<sequence>MMILGGGRAIITLRAADRDCGSCCNCQKSWEVIVGSDLPSLHSCPFTLQVAERGPWQAVVITFRIGEARHVYSWGDPDEINPDENVCHASSGDLRFDLVGYFWLAWASVFATGCSSVASRVFDCILGFLLPPVFFYGSGVFLWGRVKGFGTGILVPAQPQAKKCLQTRKLPHLARPKMPVLRNLQCYQFCKGAIQRWAPVPSPITIQEIPSLHIDPTSLYPPQYCPGADGMQRSQPAFQLGPHAAGVAGFNERRSQGPCVGPGVWAGLLGHPDRPFSPNHSLELPGPDKRGSRSRVGRKSVVPSAEQYVINILPKKLPKKVVPGEHYILKDLPFYKEVQKADAQKRRALLADRERRKNEGTLRKGPGKKRSAASLPGGAPAKKRKLPEVPPLPSVSSGPGHLAGLNHSGLSQSMAERLALLAEEATSINQPGSPLPDADAVGASCAVASPLSAPPREEVGSESQGLPPCEPGPLAIVPVKGPARKRSRPARDLKYGLLIRLMVA</sequence>
<accession>A0A438FDM2</accession>
<comment type="caution">
    <text evidence="3">The sequence shown here is derived from an EMBL/GenBank/DDBJ whole genome shotgun (WGS) entry which is preliminary data.</text>
</comment>
<evidence type="ECO:0000256" key="1">
    <source>
        <dbReference type="SAM" id="MobiDB-lite"/>
    </source>
</evidence>
<keyword evidence="2" id="KW-0812">Transmembrane</keyword>